<evidence type="ECO:0000259" key="1">
    <source>
        <dbReference type="Pfam" id="PF06568"/>
    </source>
</evidence>
<comment type="caution">
    <text evidence="2">The sequence shown here is derived from an EMBL/GenBank/DDBJ whole genome shotgun (WGS) entry which is preliminary data.</text>
</comment>
<dbReference type="Proteomes" id="UP000237025">
    <property type="component" value="Unassembled WGS sequence"/>
</dbReference>
<name>A0ABX4ZYN0_9ENTR</name>
<sequence length="56" mass="6830">MEFNENRPFRPFIGFVLVWQAFVKWRRREQTRRLLQGMSDEQLRDVGLTRNDAGNF</sequence>
<dbReference type="RefSeq" id="WP_095280622.1">
    <property type="nucleotide sequence ID" value="NZ_PQVT01000014.1"/>
</dbReference>
<accession>A0ABX4ZYN0</accession>
<keyword evidence="3" id="KW-1185">Reference proteome</keyword>
<organism evidence="2 3">
    <name type="scientific">Lelliottia aquatilis</name>
    <dbReference type="NCBI Taxonomy" id="2080838"/>
    <lineage>
        <taxon>Bacteria</taxon>
        <taxon>Pseudomonadati</taxon>
        <taxon>Pseudomonadota</taxon>
        <taxon>Gammaproteobacteria</taxon>
        <taxon>Enterobacterales</taxon>
        <taxon>Enterobacteriaceae</taxon>
        <taxon>Lelliottia</taxon>
    </lineage>
</organism>
<gene>
    <name evidence="2" type="ORF">C3712_16030</name>
</gene>
<dbReference type="Pfam" id="PF06568">
    <property type="entry name" value="YjiS-like"/>
    <property type="match status" value="1"/>
</dbReference>
<protein>
    <submittedName>
        <fullName evidence="2">DUF1127 domain-containing protein</fullName>
    </submittedName>
</protein>
<reference evidence="2 3" key="1">
    <citation type="submission" date="2018-02" db="EMBL/GenBank/DDBJ databases">
        <title>Lelliotia aquatilis sp. nov., isolated from drinking water.</title>
        <authorList>
            <person name="Kaempfer P."/>
            <person name="Glaeser S."/>
            <person name="Exner M."/>
            <person name="Doijad S."/>
            <person name="Chakraborty T."/>
        </authorList>
    </citation>
    <scope>NUCLEOTIDE SEQUENCE [LARGE SCALE GENOMIC DNA]</scope>
    <source>
        <strain evidence="2 3">6331-17</strain>
    </source>
</reference>
<evidence type="ECO:0000313" key="3">
    <source>
        <dbReference type="Proteomes" id="UP000237025"/>
    </source>
</evidence>
<dbReference type="EMBL" id="PQVW01000013">
    <property type="protein sequence ID" value="POZ21291.1"/>
    <property type="molecule type" value="Genomic_DNA"/>
</dbReference>
<evidence type="ECO:0000313" key="2">
    <source>
        <dbReference type="EMBL" id="POZ21291.1"/>
    </source>
</evidence>
<feature type="domain" description="YjiS-like" evidence="1">
    <location>
        <begin position="18"/>
        <end position="53"/>
    </location>
</feature>
<dbReference type="InterPro" id="IPR009506">
    <property type="entry name" value="YjiS-like"/>
</dbReference>
<proteinExistence type="predicted"/>